<dbReference type="EMBL" id="LAZR01001025">
    <property type="protein sequence ID" value="KKN52307.1"/>
    <property type="molecule type" value="Genomic_DNA"/>
</dbReference>
<name>A0A0F9RR71_9ZZZZ</name>
<comment type="caution">
    <text evidence="1">The sequence shown here is derived from an EMBL/GenBank/DDBJ whole genome shotgun (WGS) entry which is preliminary data.</text>
</comment>
<gene>
    <name evidence="1" type="ORF">LCGC14_0614020</name>
</gene>
<organism evidence="1">
    <name type="scientific">marine sediment metagenome</name>
    <dbReference type="NCBI Taxonomy" id="412755"/>
    <lineage>
        <taxon>unclassified sequences</taxon>
        <taxon>metagenomes</taxon>
        <taxon>ecological metagenomes</taxon>
    </lineage>
</organism>
<evidence type="ECO:0000313" key="1">
    <source>
        <dbReference type="EMBL" id="KKN52307.1"/>
    </source>
</evidence>
<reference evidence="1" key="1">
    <citation type="journal article" date="2015" name="Nature">
        <title>Complex archaea that bridge the gap between prokaryotes and eukaryotes.</title>
        <authorList>
            <person name="Spang A."/>
            <person name="Saw J.H."/>
            <person name="Jorgensen S.L."/>
            <person name="Zaremba-Niedzwiedzka K."/>
            <person name="Martijn J."/>
            <person name="Lind A.E."/>
            <person name="van Eijk R."/>
            <person name="Schleper C."/>
            <person name="Guy L."/>
            <person name="Ettema T.J."/>
        </authorList>
    </citation>
    <scope>NUCLEOTIDE SEQUENCE</scope>
</reference>
<dbReference type="AlphaFoldDB" id="A0A0F9RR71"/>
<protein>
    <submittedName>
        <fullName evidence="1">Uncharacterized protein</fullName>
    </submittedName>
</protein>
<accession>A0A0F9RR71</accession>
<proteinExistence type="predicted"/>
<sequence length="68" mass="8076">MYEEIIQQARELCEKFIKKVETGQARSVETYADCKALLERLNEIECEHFWDIDFRTSSVKCVKCGERQ</sequence>